<proteinExistence type="inferred from homology"/>
<evidence type="ECO:0000256" key="10">
    <source>
        <dbReference type="HAMAP-Rule" id="MF_00571"/>
    </source>
</evidence>
<evidence type="ECO:0000256" key="7">
    <source>
        <dbReference type="ARBA" id="ARBA00022695"/>
    </source>
</evidence>
<dbReference type="AlphaFoldDB" id="A0A926IE84"/>
<sequence>MSNLFSLVDRLIVLSLDANLIEETDIQYVRNRILAEFGELSYEETEEATGTLYDTLDALADLAMQKELIGDTLAEKDIFTSRLMNLFLDKPSVVNAKFFEHYAHSPEEATNYFYAMSQASNYIKMNRIAKNKQFTTPSPYGPIEITINLSKPEKDPKQIAAEKLLASSSYPTCLLCTENEGFEGTLKQPDRANHRMIRLAINNGDWMLQYSPYLYYNEHCILLSANHTPMQVTGETFYTLLGFTKQFPHYFIGSNADLPIVGGSILSHEHYQGGHYTFPMDHATTLFNFTPNEYPNVEGHVLNWPLSTLELTSTSLSDLAECSNMILKLWRNYSDESLGILSHTGDTPHNTITPICKRQGDKYVMRLVLRNNRTNDEHPLGIFHAHEDVHHIKKENIGLIEVMGLAILPARLLTELETIKAYILSESQDVPPYHKAWADMLKEKYIPDTNLDDYITAALGDKFVQVLEHCGVYKLTNEGLVGLKKFLSNFATL</sequence>
<keyword evidence="14" id="KW-1185">Reference proteome</keyword>
<gene>
    <name evidence="10" type="primary">galT</name>
    <name evidence="13" type="ORF">H8718_13380</name>
</gene>
<evidence type="ECO:0000313" key="13">
    <source>
        <dbReference type="EMBL" id="MBC8580522.1"/>
    </source>
</evidence>
<dbReference type="InterPro" id="IPR000766">
    <property type="entry name" value="GalP_uridyl_Trfase_II"/>
</dbReference>
<comment type="subcellular location">
    <subcellularLocation>
        <location evidence="2 10">Cytoplasm</location>
    </subcellularLocation>
</comment>
<comment type="similarity">
    <text evidence="4 10">Belongs to the galactose-1-phosphate uridylyltransferase type 2 family.</text>
</comment>
<accession>A0A926IE84</accession>
<organism evidence="13 14">
    <name type="scientific">Zhenhengia yiwuensis</name>
    <dbReference type="NCBI Taxonomy" id="2763666"/>
    <lineage>
        <taxon>Bacteria</taxon>
        <taxon>Bacillati</taxon>
        <taxon>Bacillota</taxon>
        <taxon>Clostridia</taxon>
        <taxon>Lachnospirales</taxon>
        <taxon>Lachnospiraceae</taxon>
        <taxon>Zhenhengia</taxon>
    </lineage>
</organism>
<dbReference type="GO" id="GO:0006012">
    <property type="term" value="P:galactose metabolic process"/>
    <property type="evidence" value="ECO:0007669"/>
    <property type="project" value="UniProtKB-UniRule"/>
</dbReference>
<keyword evidence="9 10" id="KW-0119">Carbohydrate metabolism</keyword>
<dbReference type="Pfam" id="PF02744">
    <property type="entry name" value="GalP_UDP_tr_C"/>
    <property type="match status" value="1"/>
</dbReference>
<reference evidence="13" key="1">
    <citation type="submission" date="2020-08" db="EMBL/GenBank/DDBJ databases">
        <title>Genome public.</title>
        <authorList>
            <person name="Liu C."/>
            <person name="Sun Q."/>
        </authorList>
    </citation>
    <scope>NUCLEOTIDE SEQUENCE</scope>
    <source>
        <strain evidence="13">NSJ-12</strain>
    </source>
</reference>
<evidence type="ECO:0000256" key="5">
    <source>
        <dbReference type="ARBA" id="ARBA00022490"/>
    </source>
</evidence>
<evidence type="ECO:0000259" key="11">
    <source>
        <dbReference type="Pfam" id="PF01087"/>
    </source>
</evidence>
<dbReference type="PANTHER" id="PTHR39191">
    <property type="entry name" value="GALACTOSE-1-PHOSPHATE URIDYLYLTRANSFERASE"/>
    <property type="match status" value="1"/>
</dbReference>
<evidence type="ECO:0000313" key="14">
    <source>
        <dbReference type="Proteomes" id="UP000655830"/>
    </source>
</evidence>
<comment type="pathway">
    <text evidence="3 10">Carbohydrate metabolism; galactose metabolism.</text>
</comment>
<keyword evidence="8 10" id="KW-0299">Galactose metabolism</keyword>
<dbReference type="GO" id="GO:0005737">
    <property type="term" value="C:cytoplasm"/>
    <property type="evidence" value="ECO:0007669"/>
    <property type="project" value="UniProtKB-SubCell"/>
</dbReference>
<dbReference type="HAMAP" id="MF_00571">
    <property type="entry name" value="GalP_UDP_trans"/>
    <property type="match status" value="1"/>
</dbReference>
<evidence type="ECO:0000256" key="4">
    <source>
        <dbReference type="ARBA" id="ARBA00008706"/>
    </source>
</evidence>
<evidence type="ECO:0000256" key="2">
    <source>
        <dbReference type="ARBA" id="ARBA00004496"/>
    </source>
</evidence>
<dbReference type="InterPro" id="IPR023425">
    <property type="entry name" value="GalP_uridyl_Trfase_II_CS"/>
</dbReference>
<dbReference type="InterPro" id="IPR005849">
    <property type="entry name" value="GalP_Utransf_N"/>
</dbReference>
<dbReference type="RefSeq" id="WP_249333292.1">
    <property type="nucleotide sequence ID" value="NZ_JACRSY010000022.1"/>
</dbReference>
<keyword evidence="5 10" id="KW-0963">Cytoplasm</keyword>
<dbReference type="GO" id="GO:0008108">
    <property type="term" value="F:UDP-glucose:hexose-1-phosphate uridylyltransferase activity"/>
    <property type="evidence" value="ECO:0007669"/>
    <property type="project" value="UniProtKB-UniRule"/>
</dbReference>
<evidence type="ECO:0000256" key="9">
    <source>
        <dbReference type="ARBA" id="ARBA00023277"/>
    </source>
</evidence>
<dbReference type="PANTHER" id="PTHR39191:SF1">
    <property type="entry name" value="DUF4922 DOMAIN-CONTAINING PROTEIN"/>
    <property type="match status" value="1"/>
</dbReference>
<evidence type="ECO:0000256" key="3">
    <source>
        <dbReference type="ARBA" id="ARBA00004947"/>
    </source>
</evidence>
<dbReference type="Pfam" id="PF01087">
    <property type="entry name" value="GalP_UDP_transf"/>
    <property type="match status" value="1"/>
</dbReference>
<feature type="domain" description="Galactose-1-phosphate uridyl transferase C-terminal" evidence="12">
    <location>
        <begin position="245"/>
        <end position="438"/>
    </location>
</feature>
<dbReference type="EC" id="2.7.7.12" evidence="10"/>
<dbReference type="PIRSF" id="PIRSF006005">
    <property type="entry name" value="GalT_BS"/>
    <property type="match status" value="1"/>
</dbReference>
<evidence type="ECO:0000256" key="1">
    <source>
        <dbReference type="ARBA" id="ARBA00001107"/>
    </source>
</evidence>
<evidence type="ECO:0000259" key="12">
    <source>
        <dbReference type="Pfam" id="PF02744"/>
    </source>
</evidence>
<dbReference type="Proteomes" id="UP000655830">
    <property type="component" value="Unassembled WGS sequence"/>
</dbReference>
<keyword evidence="6 10" id="KW-0808">Transferase</keyword>
<dbReference type="NCBIfam" id="NF003629">
    <property type="entry name" value="PRK05270.1-2"/>
    <property type="match status" value="1"/>
</dbReference>
<evidence type="ECO:0000256" key="6">
    <source>
        <dbReference type="ARBA" id="ARBA00022679"/>
    </source>
</evidence>
<name>A0A926IE84_9FIRM</name>
<evidence type="ECO:0000256" key="8">
    <source>
        <dbReference type="ARBA" id="ARBA00023144"/>
    </source>
</evidence>
<comment type="catalytic activity">
    <reaction evidence="1 10">
        <text>alpha-D-galactose 1-phosphate + UDP-alpha-D-glucose = alpha-D-glucose 1-phosphate + UDP-alpha-D-galactose</text>
        <dbReference type="Rhea" id="RHEA:13989"/>
        <dbReference type="ChEBI" id="CHEBI:58336"/>
        <dbReference type="ChEBI" id="CHEBI:58601"/>
        <dbReference type="ChEBI" id="CHEBI:58885"/>
        <dbReference type="ChEBI" id="CHEBI:66914"/>
        <dbReference type="EC" id="2.7.7.12"/>
    </reaction>
</comment>
<feature type="domain" description="Galactose-1-phosphate uridyl transferase N-terminal" evidence="11">
    <location>
        <begin position="21"/>
        <end position="229"/>
    </location>
</feature>
<keyword evidence="7 10" id="KW-0548">Nucleotidyltransferase</keyword>
<protein>
    <recommendedName>
        <fullName evidence="10">Galactose-1-phosphate uridylyltransferase</fullName>
        <shortName evidence="10">Gal-1-P uridylyltransferase</shortName>
        <ecNumber evidence="10">2.7.7.12</ecNumber>
    </recommendedName>
    <alternativeName>
        <fullName evidence="10">UDP-glucose--hexose-1-phosphate uridylyltransferase</fullName>
    </alternativeName>
</protein>
<comment type="caution">
    <text evidence="13">The sequence shown here is derived from an EMBL/GenBank/DDBJ whole genome shotgun (WGS) entry which is preliminary data.</text>
</comment>
<dbReference type="PROSITE" id="PS01163">
    <property type="entry name" value="GAL_P_UDP_TRANSF_II"/>
    <property type="match status" value="1"/>
</dbReference>
<dbReference type="EMBL" id="JACRSY010000022">
    <property type="protein sequence ID" value="MBC8580522.1"/>
    <property type="molecule type" value="Genomic_DNA"/>
</dbReference>
<dbReference type="InterPro" id="IPR005850">
    <property type="entry name" value="GalP_Utransf_C"/>
</dbReference>